<name>A0A0D2C250_9EURO</name>
<keyword evidence="3" id="KW-1185">Reference proteome</keyword>
<protein>
    <submittedName>
        <fullName evidence="2">Uncharacterized protein</fullName>
    </submittedName>
</protein>
<feature type="region of interest" description="Disordered" evidence="1">
    <location>
        <begin position="262"/>
        <end position="342"/>
    </location>
</feature>
<feature type="compositionally biased region" description="Basic and acidic residues" evidence="1">
    <location>
        <begin position="262"/>
        <end position="279"/>
    </location>
</feature>
<evidence type="ECO:0000256" key="1">
    <source>
        <dbReference type="SAM" id="MobiDB-lite"/>
    </source>
</evidence>
<sequence length="342" mass="38025">MPQSPPSPKLQPQQVGKLLPHQEAMVEACKAGQLADLQKLFDEHDVKSGGDPVPDLNPSQKGAPETAILFEAAISHGHPSIVRYLHSIYPKFDFYNGRLLHAIIGRPDLDMVELLYSYCPRLISYAFDDHHSSVLNMACQGGPTHAEFIHFLLDNGANPSREDSFTLRLGGDLTSALDGNQPTEIIKKMIPKTPYLFTPIYGALKRKRADALDLLLDEDYTRGDHASDPSYGQSLLRDAKATGDEEVIAVVERYVRNSEKRARKLATKDSRSRTTETRKWWQHSSPADTQGKAQAKDSDASRTADGSTKPWWSLLNIGNKTMPSDSHHKKQDLDNSASDEEP</sequence>
<dbReference type="SUPFAM" id="SSF48403">
    <property type="entry name" value="Ankyrin repeat"/>
    <property type="match status" value="1"/>
</dbReference>
<dbReference type="SMART" id="SM00248">
    <property type="entry name" value="ANK"/>
    <property type="match status" value="3"/>
</dbReference>
<evidence type="ECO:0000313" key="3">
    <source>
        <dbReference type="Proteomes" id="UP000054466"/>
    </source>
</evidence>
<reference evidence="2 3" key="1">
    <citation type="submission" date="2015-01" db="EMBL/GenBank/DDBJ databases">
        <title>The Genome Sequence of Cladophialophora immunda CBS83496.</title>
        <authorList>
            <consortium name="The Broad Institute Genomics Platform"/>
            <person name="Cuomo C."/>
            <person name="de Hoog S."/>
            <person name="Gorbushina A."/>
            <person name="Stielow B."/>
            <person name="Teixiera M."/>
            <person name="Abouelleil A."/>
            <person name="Chapman S.B."/>
            <person name="Priest M."/>
            <person name="Young S.K."/>
            <person name="Wortman J."/>
            <person name="Nusbaum C."/>
            <person name="Birren B."/>
        </authorList>
    </citation>
    <scope>NUCLEOTIDE SEQUENCE [LARGE SCALE GENOMIC DNA]</scope>
    <source>
        <strain evidence="2 3">CBS 83496</strain>
    </source>
</reference>
<dbReference type="EMBL" id="KN847045">
    <property type="protein sequence ID" value="KIW24490.1"/>
    <property type="molecule type" value="Genomic_DNA"/>
</dbReference>
<dbReference type="Proteomes" id="UP000054466">
    <property type="component" value="Unassembled WGS sequence"/>
</dbReference>
<dbReference type="VEuPathDB" id="FungiDB:PV07_10201"/>
<dbReference type="RefSeq" id="XP_016244706.1">
    <property type="nucleotide sequence ID" value="XM_016397515.1"/>
</dbReference>
<feature type="compositionally biased region" description="Polar residues" evidence="1">
    <location>
        <begin position="282"/>
        <end position="292"/>
    </location>
</feature>
<dbReference type="InterPro" id="IPR036770">
    <property type="entry name" value="Ankyrin_rpt-contain_sf"/>
</dbReference>
<dbReference type="AlphaFoldDB" id="A0A0D2C250"/>
<dbReference type="OrthoDB" id="5391533at2759"/>
<dbReference type="Gene3D" id="1.25.40.20">
    <property type="entry name" value="Ankyrin repeat-containing domain"/>
    <property type="match status" value="1"/>
</dbReference>
<dbReference type="STRING" id="569365.A0A0D2C250"/>
<evidence type="ECO:0000313" key="2">
    <source>
        <dbReference type="EMBL" id="KIW24490.1"/>
    </source>
</evidence>
<accession>A0A0D2C250</accession>
<dbReference type="HOGENOM" id="CLU_066664_0_0_1"/>
<proteinExistence type="predicted"/>
<dbReference type="GeneID" id="27349395"/>
<organism evidence="2 3">
    <name type="scientific">Cladophialophora immunda</name>
    <dbReference type="NCBI Taxonomy" id="569365"/>
    <lineage>
        <taxon>Eukaryota</taxon>
        <taxon>Fungi</taxon>
        <taxon>Dikarya</taxon>
        <taxon>Ascomycota</taxon>
        <taxon>Pezizomycotina</taxon>
        <taxon>Eurotiomycetes</taxon>
        <taxon>Chaetothyriomycetidae</taxon>
        <taxon>Chaetothyriales</taxon>
        <taxon>Herpotrichiellaceae</taxon>
        <taxon>Cladophialophora</taxon>
    </lineage>
</organism>
<dbReference type="InterPro" id="IPR002110">
    <property type="entry name" value="Ankyrin_rpt"/>
</dbReference>
<gene>
    <name evidence="2" type="ORF">PV07_10201</name>
</gene>